<keyword evidence="2" id="KW-1185">Reference proteome</keyword>
<proteinExistence type="predicted"/>
<gene>
    <name evidence="1" type="ORF">F383_39444</name>
</gene>
<evidence type="ECO:0000313" key="1">
    <source>
        <dbReference type="EMBL" id="KHG03154.1"/>
    </source>
</evidence>
<comment type="caution">
    <text evidence="1">The sequence shown here is derived from an EMBL/GenBank/DDBJ whole genome shotgun (WGS) entry which is preliminary data.</text>
</comment>
<reference evidence="2" key="1">
    <citation type="submission" date="2014-09" db="EMBL/GenBank/DDBJ databases">
        <authorList>
            <person name="Mudge J."/>
            <person name="Ramaraj T."/>
            <person name="Lindquist I.E."/>
            <person name="Bharti A.K."/>
            <person name="Sundararajan A."/>
            <person name="Cameron C.T."/>
            <person name="Woodward J.E."/>
            <person name="May G.D."/>
            <person name="Brubaker C."/>
            <person name="Broadhvest J."/>
            <person name="Wilkins T.A."/>
        </authorList>
    </citation>
    <scope>NUCLEOTIDE SEQUENCE</scope>
    <source>
        <strain evidence="2">cv. AKA8401</strain>
    </source>
</reference>
<dbReference type="EMBL" id="JRRC01329983">
    <property type="protein sequence ID" value="KHG03154.1"/>
    <property type="molecule type" value="Genomic_DNA"/>
</dbReference>
<evidence type="ECO:0000313" key="2">
    <source>
        <dbReference type="Proteomes" id="UP000032142"/>
    </source>
</evidence>
<protein>
    <submittedName>
        <fullName evidence="1">Uncharacterized protein</fullName>
    </submittedName>
</protein>
<sequence length="27" mass="3255">MVAWIHKYGSYVHKIHIFELYSDVFNG</sequence>
<name>A0A0B0MUI0_GOSAR</name>
<dbReference type="Proteomes" id="UP000032142">
    <property type="component" value="Unassembled WGS sequence"/>
</dbReference>
<dbReference type="AlphaFoldDB" id="A0A0B0MUI0"/>
<organism evidence="1 2">
    <name type="scientific">Gossypium arboreum</name>
    <name type="common">Tree cotton</name>
    <name type="synonym">Gossypium nanking</name>
    <dbReference type="NCBI Taxonomy" id="29729"/>
    <lineage>
        <taxon>Eukaryota</taxon>
        <taxon>Viridiplantae</taxon>
        <taxon>Streptophyta</taxon>
        <taxon>Embryophyta</taxon>
        <taxon>Tracheophyta</taxon>
        <taxon>Spermatophyta</taxon>
        <taxon>Magnoliopsida</taxon>
        <taxon>eudicotyledons</taxon>
        <taxon>Gunneridae</taxon>
        <taxon>Pentapetalae</taxon>
        <taxon>rosids</taxon>
        <taxon>malvids</taxon>
        <taxon>Malvales</taxon>
        <taxon>Malvaceae</taxon>
        <taxon>Malvoideae</taxon>
        <taxon>Gossypium</taxon>
    </lineage>
</organism>
<accession>A0A0B0MUI0</accession>